<dbReference type="AlphaFoldDB" id="A0A5R9J4T4"/>
<evidence type="ECO:0000256" key="6">
    <source>
        <dbReference type="ARBA" id="ARBA00022989"/>
    </source>
</evidence>
<feature type="transmembrane region" description="Helical" evidence="8">
    <location>
        <begin position="295"/>
        <end position="314"/>
    </location>
</feature>
<dbReference type="PANTHER" id="PTHR33908">
    <property type="entry name" value="MANNOSYLTRANSFERASE YKCB-RELATED"/>
    <property type="match status" value="1"/>
</dbReference>
<comment type="subcellular location">
    <subcellularLocation>
        <location evidence="1">Cell membrane</location>
        <topology evidence="1">Multi-pass membrane protein</topology>
    </subcellularLocation>
</comment>
<keyword evidence="6 8" id="KW-1133">Transmembrane helix</keyword>
<keyword evidence="4" id="KW-0808">Transferase</keyword>
<feature type="transmembrane region" description="Helical" evidence="8">
    <location>
        <begin position="326"/>
        <end position="345"/>
    </location>
</feature>
<evidence type="ECO:0000313" key="10">
    <source>
        <dbReference type="EMBL" id="TLU72635.1"/>
    </source>
</evidence>
<name>A0A5R9J4T4_9PROT</name>
<feature type="transmembrane region" description="Helical" evidence="8">
    <location>
        <begin position="351"/>
        <end position="368"/>
    </location>
</feature>
<evidence type="ECO:0000256" key="8">
    <source>
        <dbReference type="SAM" id="Phobius"/>
    </source>
</evidence>
<evidence type="ECO:0000256" key="2">
    <source>
        <dbReference type="ARBA" id="ARBA00022475"/>
    </source>
</evidence>
<evidence type="ECO:0000256" key="5">
    <source>
        <dbReference type="ARBA" id="ARBA00022692"/>
    </source>
</evidence>
<feature type="transmembrane region" description="Helical" evidence="8">
    <location>
        <begin position="226"/>
        <end position="246"/>
    </location>
</feature>
<dbReference type="Proteomes" id="UP000305654">
    <property type="component" value="Unassembled WGS sequence"/>
</dbReference>
<dbReference type="GO" id="GO:0016763">
    <property type="term" value="F:pentosyltransferase activity"/>
    <property type="evidence" value="ECO:0007669"/>
    <property type="project" value="TreeGrafter"/>
</dbReference>
<reference evidence="10 11" key="1">
    <citation type="submission" date="2019-05" db="EMBL/GenBank/DDBJ databases">
        <authorList>
            <person name="Pankratov T."/>
            <person name="Grouzdev D."/>
        </authorList>
    </citation>
    <scope>NUCLEOTIDE SEQUENCE [LARGE SCALE GENOMIC DNA]</scope>
    <source>
        <strain evidence="10 11">KEBCLARHB70R</strain>
    </source>
</reference>
<dbReference type="InterPro" id="IPR050297">
    <property type="entry name" value="LipidA_mod_glycosyltrf_83"/>
</dbReference>
<organism evidence="10 11">
    <name type="scientific">Lichenicoccus roseus</name>
    <dbReference type="NCBI Taxonomy" id="2683649"/>
    <lineage>
        <taxon>Bacteria</taxon>
        <taxon>Pseudomonadati</taxon>
        <taxon>Pseudomonadota</taxon>
        <taxon>Alphaproteobacteria</taxon>
        <taxon>Acetobacterales</taxon>
        <taxon>Acetobacteraceae</taxon>
        <taxon>Lichenicoccus</taxon>
    </lineage>
</organism>
<dbReference type="GO" id="GO:0009103">
    <property type="term" value="P:lipopolysaccharide biosynthetic process"/>
    <property type="evidence" value="ECO:0007669"/>
    <property type="project" value="UniProtKB-ARBA"/>
</dbReference>
<dbReference type="Pfam" id="PF13231">
    <property type="entry name" value="PMT_2"/>
    <property type="match status" value="1"/>
</dbReference>
<dbReference type="InterPro" id="IPR038731">
    <property type="entry name" value="RgtA/B/C-like"/>
</dbReference>
<evidence type="ECO:0000256" key="7">
    <source>
        <dbReference type="ARBA" id="ARBA00023136"/>
    </source>
</evidence>
<comment type="caution">
    <text evidence="10">The sequence shown here is derived from an EMBL/GenBank/DDBJ whole genome shotgun (WGS) entry which is preliminary data.</text>
</comment>
<feature type="transmembrane region" description="Helical" evidence="8">
    <location>
        <begin position="99"/>
        <end position="116"/>
    </location>
</feature>
<keyword evidence="3" id="KW-0328">Glycosyltransferase</keyword>
<dbReference type="OrthoDB" id="139918at2"/>
<dbReference type="GO" id="GO:0005886">
    <property type="term" value="C:plasma membrane"/>
    <property type="evidence" value="ECO:0007669"/>
    <property type="project" value="UniProtKB-SubCell"/>
</dbReference>
<protein>
    <recommendedName>
        <fullName evidence="9">Glycosyltransferase RgtA/B/C/D-like domain-containing protein</fullName>
    </recommendedName>
</protein>
<feature type="transmembrane region" description="Helical" evidence="8">
    <location>
        <begin position="21"/>
        <end position="40"/>
    </location>
</feature>
<feature type="domain" description="Glycosyltransferase RgtA/B/C/D-like" evidence="9">
    <location>
        <begin position="89"/>
        <end position="244"/>
    </location>
</feature>
<keyword evidence="7 8" id="KW-0472">Membrane</keyword>
<keyword evidence="11" id="KW-1185">Reference proteome</keyword>
<gene>
    <name evidence="10" type="ORF">FE263_11385</name>
</gene>
<proteinExistence type="predicted"/>
<feature type="transmembrane region" description="Helical" evidence="8">
    <location>
        <begin position="375"/>
        <end position="392"/>
    </location>
</feature>
<evidence type="ECO:0000256" key="3">
    <source>
        <dbReference type="ARBA" id="ARBA00022676"/>
    </source>
</evidence>
<feature type="transmembrane region" description="Helical" evidence="8">
    <location>
        <begin position="146"/>
        <end position="164"/>
    </location>
</feature>
<dbReference type="PANTHER" id="PTHR33908:SF11">
    <property type="entry name" value="MEMBRANE PROTEIN"/>
    <property type="match status" value="1"/>
</dbReference>
<evidence type="ECO:0000256" key="4">
    <source>
        <dbReference type="ARBA" id="ARBA00022679"/>
    </source>
</evidence>
<feature type="transmembrane region" description="Helical" evidence="8">
    <location>
        <begin position="184"/>
        <end position="214"/>
    </location>
</feature>
<accession>A0A5R9J4T4</accession>
<keyword evidence="5 8" id="KW-0812">Transmembrane</keyword>
<evidence type="ECO:0000256" key="1">
    <source>
        <dbReference type="ARBA" id="ARBA00004651"/>
    </source>
</evidence>
<keyword evidence="2" id="KW-1003">Cell membrane</keyword>
<evidence type="ECO:0000259" key="9">
    <source>
        <dbReference type="Pfam" id="PF13231"/>
    </source>
</evidence>
<sequence length="520" mass="56177">MEHRSALAVPRFRLKPASGPLTDLGLGLLVVLAGLVTRLYGLGDKPYWLDEVTTLHRSALPARAMIRDSLSFHHLPLYFLISGWFIPHGTDEATLRLPAALFGAVSCLLLFGLTRTLGGRRAALGAGLLLALSPFQVQYGQEARSYTLVISFILLGLWALVVALREPSRAALPLHRAGSAWRAWLVYGLATTAALDTLSVALFWLAAGLIALLAAAWRDAAARRGLLVNVAIVHAAVLACYLPWIVAMHRLTKGDMGSGLDWVPPLNWERLWTTIQAVYLLRTTSLIAFHTFPDGVAWLGGMVCALALFGLWRVPRRQPAMTAAKIALVTLPAGLLVASLVSSVWMPRYLAWSGPIFFLFAGLGLGCLPRNLSFGVLAVMIVAGVANLLPYYRLETKPLWNDAAMMLRGSLPADALLLTDDPGAIDMMNVRLQRLADPFPDELWTDDATRALQSLHDGHPVLAVHGRVGQADHTPLSAFLDMVAPLGAPCMTRTVGLDIIIEAFTPDGRPCPTTPETGGA</sequence>
<dbReference type="EMBL" id="VCDI01000003">
    <property type="protein sequence ID" value="TLU72635.1"/>
    <property type="molecule type" value="Genomic_DNA"/>
</dbReference>
<feature type="transmembrane region" description="Helical" evidence="8">
    <location>
        <begin position="70"/>
        <end position="87"/>
    </location>
</feature>
<evidence type="ECO:0000313" key="11">
    <source>
        <dbReference type="Proteomes" id="UP000305654"/>
    </source>
</evidence>